<evidence type="ECO:0000256" key="1">
    <source>
        <dbReference type="ARBA" id="ARBA00010641"/>
    </source>
</evidence>
<evidence type="ECO:0000313" key="9">
    <source>
        <dbReference type="EMBL" id="QCT07208.1"/>
    </source>
</evidence>
<dbReference type="CDD" id="cd06171">
    <property type="entry name" value="Sigma70_r4"/>
    <property type="match status" value="1"/>
</dbReference>
<dbReference type="InterPro" id="IPR039425">
    <property type="entry name" value="RNA_pol_sigma-70-like"/>
</dbReference>
<dbReference type="NCBIfam" id="TIGR02937">
    <property type="entry name" value="sigma70-ECF"/>
    <property type="match status" value="1"/>
</dbReference>
<dbReference type="InterPro" id="IPR014284">
    <property type="entry name" value="RNA_pol_sigma-70_dom"/>
</dbReference>
<dbReference type="GO" id="GO:0016987">
    <property type="term" value="F:sigma factor activity"/>
    <property type="evidence" value="ECO:0007669"/>
    <property type="project" value="UniProtKB-KW"/>
</dbReference>
<keyword evidence="6" id="KW-0812">Transmembrane</keyword>
<evidence type="ECO:0000256" key="2">
    <source>
        <dbReference type="ARBA" id="ARBA00023015"/>
    </source>
</evidence>
<dbReference type="InterPro" id="IPR007627">
    <property type="entry name" value="RNA_pol_sigma70_r2"/>
</dbReference>
<feature type="domain" description="RNA polymerase sigma-70 region 2" evidence="7">
    <location>
        <begin position="36"/>
        <end position="93"/>
    </location>
</feature>
<keyword evidence="6" id="KW-0472">Membrane</keyword>
<feature type="domain" description="RNA polymerase sigma factor 70 region 4 type 2" evidence="8">
    <location>
        <begin position="129"/>
        <end position="178"/>
    </location>
</feature>
<proteinExistence type="inferred from homology"/>
<evidence type="ECO:0000256" key="5">
    <source>
        <dbReference type="ARBA" id="ARBA00023163"/>
    </source>
</evidence>
<comment type="similarity">
    <text evidence="1">Belongs to the sigma-70 factor family. ECF subfamily.</text>
</comment>
<dbReference type="SUPFAM" id="SSF88659">
    <property type="entry name" value="Sigma3 and sigma4 domains of RNA polymerase sigma factors"/>
    <property type="match status" value="1"/>
</dbReference>
<dbReference type="Pfam" id="PF08281">
    <property type="entry name" value="Sigma70_r4_2"/>
    <property type="match status" value="1"/>
</dbReference>
<dbReference type="KEGG" id="ruj:E5Z56_07490"/>
<organism evidence="9 10">
    <name type="scientific">Ruminococcus bovis</name>
    <dbReference type="NCBI Taxonomy" id="2564099"/>
    <lineage>
        <taxon>Bacteria</taxon>
        <taxon>Bacillati</taxon>
        <taxon>Bacillota</taxon>
        <taxon>Clostridia</taxon>
        <taxon>Eubacteriales</taxon>
        <taxon>Oscillospiraceae</taxon>
        <taxon>Ruminococcus</taxon>
    </lineage>
</organism>
<dbReference type="Gene3D" id="1.10.10.10">
    <property type="entry name" value="Winged helix-like DNA-binding domain superfamily/Winged helix DNA-binding domain"/>
    <property type="match status" value="1"/>
</dbReference>
<dbReference type="SUPFAM" id="SSF88946">
    <property type="entry name" value="Sigma2 domain of RNA polymerase sigma factors"/>
    <property type="match status" value="1"/>
</dbReference>
<dbReference type="Gene3D" id="1.10.1740.10">
    <property type="match status" value="1"/>
</dbReference>
<dbReference type="RefSeq" id="WP_138157251.1">
    <property type="nucleotide sequence ID" value="NZ_CP039381.1"/>
</dbReference>
<keyword evidence="3" id="KW-0731">Sigma factor</keyword>
<dbReference type="EMBL" id="CP039381">
    <property type="protein sequence ID" value="QCT07208.1"/>
    <property type="molecule type" value="Genomic_DNA"/>
</dbReference>
<keyword evidence="2" id="KW-0805">Transcription regulation</keyword>
<keyword evidence="6" id="KW-1133">Transmembrane helix</keyword>
<evidence type="ECO:0000256" key="4">
    <source>
        <dbReference type="ARBA" id="ARBA00023125"/>
    </source>
</evidence>
<evidence type="ECO:0000259" key="8">
    <source>
        <dbReference type="Pfam" id="PF08281"/>
    </source>
</evidence>
<dbReference type="InterPro" id="IPR013325">
    <property type="entry name" value="RNA_pol_sigma_r2"/>
</dbReference>
<protein>
    <submittedName>
        <fullName evidence="9">Sigma-70 family RNA polymerase sigma factor</fullName>
    </submittedName>
</protein>
<dbReference type="OrthoDB" id="9785675at2"/>
<dbReference type="InterPro" id="IPR036388">
    <property type="entry name" value="WH-like_DNA-bd_sf"/>
</dbReference>
<feature type="transmembrane region" description="Helical" evidence="6">
    <location>
        <begin position="231"/>
        <end position="253"/>
    </location>
</feature>
<reference evidence="9 10" key="1">
    <citation type="submission" date="2019-04" db="EMBL/GenBank/DDBJ databases">
        <authorList>
            <person name="Embree M."/>
            <person name="Gaffney J.R."/>
        </authorList>
    </citation>
    <scope>NUCLEOTIDE SEQUENCE [LARGE SCALE GENOMIC DNA]</scope>
    <source>
        <strain evidence="9 10">JE7A12</strain>
    </source>
</reference>
<dbReference type="PANTHER" id="PTHR43133">
    <property type="entry name" value="RNA POLYMERASE ECF-TYPE SIGMA FACTO"/>
    <property type="match status" value="1"/>
</dbReference>
<dbReference type="GO" id="GO:0003677">
    <property type="term" value="F:DNA binding"/>
    <property type="evidence" value="ECO:0007669"/>
    <property type="project" value="UniProtKB-KW"/>
</dbReference>
<keyword evidence="5" id="KW-0804">Transcription</keyword>
<evidence type="ECO:0000313" key="10">
    <source>
        <dbReference type="Proteomes" id="UP000301475"/>
    </source>
</evidence>
<dbReference type="Proteomes" id="UP000301475">
    <property type="component" value="Chromosome"/>
</dbReference>
<name>A0A4P8Y1Y5_9FIRM</name>
<dbReference type="GO" id="GO:0006352">
    <property type="term" value="P:DNA-templated transcription initiation"/>
    <property type="evidence" value="ECO:0007669"/>
    <property type="project" value="InterPro"/>
</dbReference>
<keyword evidence="10" id="KW-1185">Reference proteome</keyword>
<dbReference type="PANTHER" id="PTHR43133:SF8">
    <property type="entry name" value="RNA POLYMERASE SIGMA FACTOR HI_1459-RELATED"/>
    <property type="match status" value="1"/>
</dbReference>
<evidence type="ECO:0000256" key="6">
    <source>
        <dbReference type="SAM" id="Phobius"/>
    </source>
</evidence>
<dbReference type="InterPro" id="IPR013249">
    <property type="entry name" value="RNA_pol_sigma70_r4_t2"/>
</dbReference>
<dbReference type="InterPro" id="IPR013324">
    <property type="entry name" value="RNA_pol_sigma_r3/r4-like"/>
</dbReference>
<accession>A0A4P8Y1Y5</accession>
<evidence type="ECO:0000256" key="3">
    <source>
        <dbReference type="ARBA" id="ARBA00023082"/>
    </source>
</evidence>
<dbReference type="AlphaFoldDB" id="A0A4P8Y1Y5"/>
<gene>
    <name evidence="9" type="ORF">E5Z56_07490</name>
</gene>
<evidence type="ECO:0000259" key="7">
    <source>
        <dbReference type="Pfam" id="PF04542"/>
    </source>
</evidence>
<sequence>MIEEKFKCTKELLEKVKNGDDEATVLLYKNIKNISYKKAYSILKNHHDAEDIAEDVFVKTIEKIDTIKKPNEFISWVSTVAENKAKDLIKKNKPVYMGENFEYSTDDVNSAQSVLPENIAESNENINLYKQLVSKLSDNQRTALILNKIEEKKFREIAEILGCSENTVKSRVRLGEIKLKREAERLKKKGYTLNGMLPLDFFTYMSNALGITASNISSIIGLTTNKLSLKAMISIVTAILVAFSGLLGVSLVYGEIRPKQFRTLEKKPSDRKVYFSSQATSIKQVFPSSSQMSSTNQTTIPTSEKITEPENIATVNPINVVNPQNNITTNNPFTLPKNNETLPSNNNYNLTIPSSNKNTSTTTPSIPKRTYFGMTEDEISYLKTVLVYANSQSTSSTTTDFSKLTDEEMMLLFSNYYELSQNYTEGIELFPSAKVAKNDGARPTFDYKLPLSTAREVAKNAFGKTFSDNINIENDSLNYLNFNIADDYLNFNYKGEVSNPKKICDIENVEYSDDRNNITVSYKCAGGKLVSGTKFYYEKKAVFRRNYNNSKFPFMLISNTLQKEITKDNSDYQGEVVNFGQMKLNVPKCWGYEYIGDNVINFYEPKTRKKGGTGNLLSLAKLTATERKKYHSNTYIFDPYDKEKACCYIFVKNNQAYVEKGEKYPTKEWQEIYDEAYDWIPRFYSHTRIR</sequence>
<keyword evidence="4" id="KW-0238">DNA-binding</keyword>
<dbReference type="Pfam" id="PF04542">
    <property type="entry name" value="Sigma70_r2"/>
    <property type="match status" value="1"/>
</dbReference>